<evidence type="ECO:0000256" key="2">
    <source>
        <dbReference type="ARBA" id="ARBA00022679"/>
    </source>
</evidence>
<dbReference type="GO" id="GO:0071770">
    <property type="term" value="P:DIM/DIP cell wall layer assembly"/>
    <property type="evidence" value="ECO:0007669"/>
    <property type="project" value="TreeGrafter"/>
</dbReference>
<evidence type="ECO:0000256" key="1">
    <source>
        <dbReference type="ARBA" id="ARBA00022603"/>
    </source>
</evidence>
<sequence length="222" mass="24019">MSTPMPEDLLRVAESARGFMPTDEGLALYETALAYAPLGPVLEIGTYCGKSTVFLGAAVREVGGVVVTVDHHHGSEEHQIGWEYHDPSLVNPATGRLDTVGAFRETMAAADLEDRVVAVVGRSAEVARLWNTPLGMLFIDGGHTEEAAQADYAGWSPHVRVGGALVIHDVFPDPADGGRPPYNIYRRALDSGEFVEERARGSLRVLRRSRREDGRATTAGRL</sequence>
<dbReference type="GO" id="GO:0005886">
    <property type="term" value="C:plasma membrane"/>
    <property type="evidence" value="ECO:0007669"/>
    <property type="project" value="TreeGrafter"/>
</dbReference>
<gene>
    <name evidence="3" type="ORF">NI17_023665</name>
</gene>
<dbReference type="GO" id="GO:0032259">
    <property type="term" value="P:methylation"/>
    <property type="evidence" value="ECO:0007669"/>
    <property type="project" value="UniProtKB-KW"/>
</dbReference>
<evidence type="ECO:0000313" key="3">
    <source>
        <dbReference type="EMBL" id="UOE19650.1"/>
    </source>
</evidence>
<evidence type="ECO:0000313" key="4">
    <source>
        <dbReference type="Proteomes" id="UP000265719"/>
    </source>
</evidence>
<dbReference type="PANTHER" id="PTHR40048">
    <property type="entry name" value="RHAMNOSYL O-METHYLTRANSFERASE"/>
    <property type="match status" value="1"/>
</dbReference>
<accession>A0A399G2S7</accession>
<dbReference type="AlphaFoldDB" id="A0A399G2S7"/>
<keyword evidence="1 3" id="KW-0489">Methyltransferase</keyword>
<keyword evidence="2" id="KW-0808">Transferase</keyword>
<name>A0A399G2S7_9ACTN</name>
<protein>
    <submittedName>
        <fullName evidence="3">Class I SAM-dependent methyltransferase</fullName>
    </submittedName>
</protein>
<reference evidence="3" key="1">
    <citation type="submission" date="2020-10" db="EMBL/GenBank/DDBJ databases">
        <title>De novo genome project of the cellulose decomposer Thermobifida halotolerans type strain.</title>
        <authorList>
            <person name="Nagy I."/>
            <person name="Horvath B."/>
            <person name="Kukolya J."/>
            <person name="Nagy I."/>
            <person name="Orsini M."/>
        </authorList>
    </citation>
    <scope>NUCLEOTIDE SEQUENCE</scope>
    <source>
        <strain evidence="3">DSM 44931</strain>
    </source>
</reference>
<keyword evidence="4" id="KW-1185">Reference proteome</keyword>
<dbReference type="Pfam" id="PF13578">
    <property type="entry name" value="Methyltransf_24"/>
    <property type="match status" value="1"/>
</dbReference>
<dbReference type="SUPFAM" id="SSF53335">
    <property type="entry name" value="S-adenosyl-L-methionine-dependent methyltransferases"/>
    <property type="match status" value="1"/>
</dbReference>
<organism evidence="3 4">
    <name type="scientific">Thermobifida halotolerans</name>
    <dbReference type="NCBI Taxonomy" id="483545"/>
    <lineage>
        <taxon>Bacteria</taxon>
        <taxon>Bacillati</taxon>
        <taxon>Actinomycetota</taxon>
        <taxon>Actinomycetes</taxon>
        <taxon>Streptosporangiales</taxon>
        <taxon>Nocardiopsidaceae</taxon>
        <taxon>Thermobifida</taxon>
    </lineage>
</organism>
<dbReference type="EMBL" id="CP063196">
    <property type="protein sequence ID" value="UOE19650.1"/>
    <property type="molecule type" value="Genomic_DNA"/>
</dbReference>
<dbReference type="GO" id="GO:0008168">
    <property type="term" value="F:methyltransferase activity"/>
    <property type="evidence" value="ECO:0007669"/>
    <property type="project" value="UniProtKB-KW"/>
</dbReference>
<dbReference type="Proteomes" id="UP000265719">
    <property type="component" value="Chromosome"/>
</dbReference>
<dbReference type="Gene3D" id="3.40.50.150">
    <property type="entry name" value="Vaccinia Virus protein VP39"/>
    <property type="match status" value="1"/>
</dbReference>
<proteinExistence type="predicted"/>
<dbReference type="KEGG" id="thao:NI17_023665"/>
<dbReference type="OrthoDB" id="240750at2"/>
<dbReference type="InterPro" id="IPR029063">
    <property type="entry name" value="SAM-dependent_MTases_sf"/>
</dbReference>
<dbReference type="PANTHER" id="PTHR40048:SF1">
    <property type="entry name" value="RHAMNOSYL O-METHYLTRANSFERASE"/>
    <property type="match status" value="1"/>
</dbReference>